<dbReference type="CDD" id="cd00093">
    <property type="entry name" value="HTH_XRE"/>
    <property type="match status" value="1"/>
</dbReference>
<dbReference type="Pfam" id="PF01381">
    <property type="entry name" value="HTH_3"/>
    <property type="match status" value="1"/>
</dbReference>
<gene>
    <name evidence="2" type="ORF">AWB74_08456</name>
</gene>
<dbReference type="AlphaFoldDB" id="A0A158L4L7"/>
<evidence type="ECO:0000259" key="1">
    <source>
        <dbReference type="PROSITE" id="PS50943"/>
    </source>
</evidence>
<organism evidence="2 3">
    <name type="scientific">Caballeronia arvi</name>
    <dbReference type="NCBI Taxonomy" id="1777135"/>
    <lineage>
        <taxon>Bacteria</taxon>
        <taxon>Pseudomonadati</taxon>
        <taxon>Pseudomonadota</taxon>
        <taxon>Betaproteobacteria</taxon>
        <taxon>Burkholderiales</taxon>
        <taxon>Burkholderiaceae</taxon>
        <taxon>Caballeronia</taxon>
    </lineage>
</organism>
<dbReference type="RefSeq" id="WP_061152509.1">
    <property type="nucleotide sequence ID" value="NZ_FCOM02000118.1"/>
</dbReference>
<feature type="domain" description="HTH cro/C1-type" evidence="1">
    <location>
        <begin position="29"/>
        <end position="83"/>
    </location>
</feature>
<dbReference type="Gene3D" id="1.10.260.40">
    <property type="entry name" value="lambda repressor-like DNA-binding domains"/>
    <property type="match status" value="1"/>
</dbReference>
<reference evidence="2" key="1">
    <citation type="submission" date="2016-01" db="EMBL/GenBank/DDBJ databases">
        <authorList>
            <person name="Peeters C."/>
        </authorList>
    </citation>
    <scope>NUCLEOTIDE SEQUENCE [LARGE SCALE GENOMIC DNA]</scope>
    <source>
        <strain evidence="2">LMG 29317</strain>
    </source>
</reference>
<evidence type="ECO:0000313" key="3">
    <source>
        <dbReference type="Proteomes" id="UP000055019"/>
    </source>
</evidence>
<dbReference type="EMBL" id="FCOM02000118">
    <property type="protein sequence ID" value="SAL88215.1"/>
    <property type="molecule type" value="Genomic_DNA"/>
</dbReference>
<dbReference type="InterPro" id="IPR001387">
    <property type="entry name" value="Cro/C1-type_HTH"/>
</dbReference>
<protein>
    <recommendedName>
        <fullName evidence="1">HTH cro/C1-type domain-containing protein</fullName>
    </recommendedName>
</protein>
<evidence type="ECO:0000313" key="2">
    <source>
        <dbReference type="EMBL" id="SAL88215.1"/>
    </source>
</evidence>
<dbReference type="GO" id="GO:0003677">
    <property type="term" value="F:DNA binding"/>
    <property type="evidence" value="ECO:0007669"/>
    <property type="project" value="InterPro"/>
</dbReference>
<dbReference type="SUPFAM" id="SSF47413">
    <property type="entry name" value="lambda repressor-like DNA-binding domains"/>
    <property type="match status" value="1"/>
</dbReference>
<name>A0A158L4L7_9BURK</name>
<dbReference type="PROSITE" id="PS50943">
    <property type="entry name" value="HTH_CROC1"/>
    <property type="match status" value="1"/>
</dbReference>
<dbReference type="InterPro" id="IPR010982">
    <property type="entry name" value="Lambda_DNA-bd_dom_sf"/>
</dbReference>
<proteinExistence type="predicted"/>
<dbReference type="Proteomes" id="UP000055019">
    <property type="component" value="Unassembled WGS sequence"/>
</dbReference>
<sequence length="147" mass="15978">MNDARKKFFGSFKKESRKDLRRFGVAAQFKAAMMGAGVSQQDLADRLHKDKGQISRQLSGSANMTVDTMYEFADALGAELHIVVGDIKRESWADSFLSLDFGGGAHLVNNVKSVRSSVGRDGFDVDFGRDAINEHTMDAGALMSVAA</sequence>
<keyword evidence="3" id="KW-1185">Reference proteome</keyword>
<dbReference type="SMART" id="SM00530">
    <property type="entry name" value="HTH_XRE"/>
    <property type="match status" value="1"/>
</dbReference>
<comment type="caution">
    <text evidence="2">The sequence shown here is derived from an EMBL/GenBank/DDBJ whole genome shotgun (WGS) entry which is preliminary data.</text>
</comment>
<dbReference type="OrthoDB" id="7361273at2"/>
<accession>A0A158L4L7</accession>